<comment type="caution">
    <text evidence="5">The sequence shown here is derived from an EMBL/GenBank/DDBJ whole genome shotgun (WGS) entry which is preliminary data.</text>
</comment>
<dbReference type="CDD" id="cd03255">
    <property type="entry name" value="ABC_MJ0796_LolCDE_FtsE"/>
    <property type="match status" value="1"/>
</dbReference>
<evidence type="ECO:0000256" key="1">
    <source>
        <dbReference type="ARBA" id="ARBA00022448"/>
    </source>
</evidence>
<dbReference type="InterPro" id="IPR003439">
    <property type="entry name" value="ABC_transporter-like_ATP-bd"/>
</dbReference>
<name>A0ABW1UPB0_9LACO</name>
<keyword evidence="6" id="KW-1185">Reference proteome</keyword>
<organism evidence="5 6">
    <name type="scientific">Lapidilactobacillus achengensis</name>
    <dbReference type="NCBI Taxonomy" id="2486000"/>
    <lineage>
        <taxon>Bacteria</taxon>
        <taxon>Bacillati</taxon>
        <taxon>Bacillota</taxon>
        <taxon>Bacilli</taxon>
        <taxon>Lactobacillales</taxon>
        <taxon>Lactobacillaceae</taxon>
        <taxon>Lapidilactobacillus</taxon>
    </lineage>
</organism>
<evidence type="ECO:0000256" key="3">
    <source>
        <dbReference type="ARBA" id="ARBA00022840"/>
    </source>
</evidence>
<dbReference type="InterPro" id="IPR027417">
    <property type="entry name" value="P-loop_NTPase"/>
</dbReference>
<dbReference type="PANTHER" id="PTHR24220:SF86">
    <property type="entry name" value="ABC TRANSPORTER ABCH.1"/>
    <property type="match status" value="1"/>
</dbReference>
<dbReference type="EMBL" id="JBHSSM010000018">
    <property type="protein sequence ID" value="MFC6315551.1"/>
    <property type="molecule type" value="Genomic_DNA"/>
</dbReference>
<feature type="domain" description="ABC transporter" evidence="4">
    <location>
        <begin position="2"/>
        <end position="225"/>
    </location>
</feature>
<dbReference type="Pfam" id="PF00005">
    <property type="entry name" value="ABC_tran"/>
    <property type="match status" value="1"/>
</dbReference>
<dbReference type="InterPro" id="IPR015854">
    <property type="entry name" value="ABC_transpr_LolD-like"/>
</dbReference>
<evidence type="ECO:0000313" key="6">
    <source>
        <dbReference type="Proteomes" id="UP001596310"/>
    </source>
</evidence>
<reference evidence="6" key="1">
    <citation type="journal article" date="2019" name="Int. J. Syst. Evol. Microbiol.">
        <title>The Global Catalogue of Microorganisms (GCM) 10K type strain sequencing project: providing services to taxonomists for standard genome sequencing and annotation.</title>
        <authorList>
            <consortium name="The Broad Institute Genomics Platform"/>
            <consortium name="The Broad Institute Genome Sequencing Center for Infectious Disease"/>
            <person name="Wu L."/>
            <person name="Ma J."/>
        </authorList>
    </citation>
    <scope>NUCLEOTIDE SEQUENCE [LARGE SCALE GENOMIC DNA]</scope>
    <source>
        <strain evidence="6">CCM 8897</strain>
    </source>
</reference>
<accession>A0ABW1UPB0</accession>
<dbReference type="InterPro" id="IPR003593">
    <property type="entry name" value="AAA+_ATPase"/>
</dbReference>
<sequence>MVKLTGVKLSKSFSQHGQEQRVLWDLSLALTPGTMTALIGPSGIGKSTLLNILGLLDRDYQGTVSLDQTVTNDLNDRELAHLRNSQIGFVLQEALLIERLTVRKNILLPTIYGDKQDKAVLAHRVQQLATQIGIETLLDKYPRQLSGGQKQRVVLARALINDPDIILADEPTGSLDEQNAASVVALLAQLAAQGKTVLTVTHDHLVAEQHQYIFRMASGQLVKER</sequence>
<dbReference type="SMART" id="SM00382">
    <property type="entry name" value="AAA"/>
    <property type="match status" value="1"/>
</dbReference>
<keyword evidence="1" id="KW-0813">Transport</keyword>
<evidence type="ECO:0000259" key="4">
    <source>
        <dbReference type="PROSITE" id="PS50893"/>
    </source>
</evidence>
<dbReference type="GO" id="GO:0005524">
    <property type="term" value="F:ATP binding"/>
    <property type="evidence" value="ECO:0007669"/>
    <property type="project" value="UniProtKB-KW"/>
</dbReference>
<evidence type="ECO:0000256" key="2">
    <source>
        <dbReference type="ARBA" id="ARBA00022741"/>
    </source>
</evidence>
<dbReference type="InterPro" id="IPR017911">
    <property type="entry name" value="MacB-like_ATP-bd"/>
</dbReference>
<dbReference type="RefSeq" id="WP_125598462.1">
    <property type="nucleotide sequence ID" value="NZ_JBHSSM010000018.1"/>
</dbReference>
<evidence type="ECO:0000313" key="5">
    <source>
        <dbReference type="EMBL" id="MFC6315551.1"/>
    </source>
</evidence>
<dbReference type="InterPro" id="IPR017871">
    <property type="entry name" value="ABC_transporter-like_CS"/>
</dbReference>
<keyword evidence="3 5" id="KW-0067">ATP-binding</keyword>
<protein>
    <submittedName>
        <fullName evidence="5">ABC transporter ATP-binding protein</fullName>
    </submittedName>
</protein>
<dbReference type="Gene3D" id="3.40.50.300">
    <property type="entry name" value="P-loop containing nucleotide triphosphate hydrolases"/>
    <property type="match status" value="1"/>
</dbReference>
<dbReference type="PROSITE" id="PS00211">
    <property type="entry name" value="ABC_TRANSPORTER_1"/>
    <property type="match status" value="1"/>
</dbReference>
<dbReference type="PROSITE" id="PS50893">
    <property type="entry name" value="ABC_TRANSPORTER_2"/>
    <property type="match status" value="1"/>
</dbReference>
<dbReference type="Proteomes" id="UP001596310">
    <property type="component" value="Unassembled WGS sequence"/>
</dbReference>
<keyword evidence="2" id="KW-0547">Nucleotide-binding</keyword>
<dbReference type="SUPFAM" id="SSF52540">
    <property type="entry name" value="P-loop containing nucleoside triphosphate hydrolases"/>
    <property type="match status" value="1"/>
</dbReference>
<gene>
    <name evidence="5" type="ORF">ACFQHW_08260</name>
</gene>
<proteinExistence type="predicted"/>
<dbReference type="PANTHER" id="PTHR24220">
    <property type="entry name" value="IMPORT ATP-BINDING PROTEIN"/>
    <property type="match status" value="1"/>
</dbReference>